<sequence>MAGCLVLVFGIGKDKAMTDRGIGSGIHGGEIIIRGEVDYFLLGVGAKKFKFTESDLECIAPVIKNFCEQFGYDPAEFLDTNYTQIGTASSRPFASKYVWE</sequence>
<protein>
    <submittedName>
        <fullName evidence="1">Glutamate synthase [NADPH] putative GlxC chain</fullName>
        <ecNumber evidence="1">1.4.1.13</ecNumber>
    </submittedName>
</protein>
<dbReference type="GO" id="GO:0004355">
    <property type="term" value="F:glutamate synthase (NADPH) activity"/>
    <property type="evidence" value="ECO:0007669"/>
    <property type="project" value="UniProtKB-EC"/>
</dbReference>
<dbReference type="KEGG" id="mby:MSBRM_3216"/>
<evidence type="ECO:0000313" key="2">
    <source>
        <dbReference type="Proteomes" id="UP000033033"/>
    </source>
</evidence>
<organism evidence="1 2">
    <name type="scientific">Methanosarcina barkeri MS</name>
    <dbReference type="NCBI Taxonomy" id="1434108"/>
    <lineage>
        <taxon>Archaea</taxon>
        <taxon>Methanobacteriati</taxon>
        <taxon>Methanobacteriota</taxon>
        <taxon>Stenosarchaea group</taxon>
        <taxon>Methanomicrobia</taxon>
        <taxon>Methanosarcinales</taxon>
        <taxon>Methanosarcinaceae</taxon>
        <taxon>Methanosarcina</taxon>
    </lineage>
</organism>
<dbReference type="EC" id="1.4.1.13" evidence="1"/>
<dbReference type="RefSeq" id="WP_230668955.1">
    <property type="nucleotide sequence ID" value="NZ_CP009528.1"/>
</dbReference>
<dbReference type="PATRIC" id="fig|1434108.4.peg.4065"/>
<name>A0A0E3QX89_METBA</name>
<evidence type="ECO:0000313" key="1">
    <source>
        <dbReference type="EMBL" id="AKB56214.1"/>
    </source>
</evidence>
<keyword evidence="2" id="KW-1185">Reference proteome</keyword>
<keyword evidence="1" id="KW-0560">Oxidoreductase</keyword>
<dbReference type="HOGENOM" id="CLU_2519725_0_0_2"/>
<dbReference type="EMBL" id="CP009528">
    <property type="protein sequence ID" value="AKB56214.1"/>
    <property type="molecule type" value="Genomic_DNA"/>
</dbReference>
<dbReference type="Proteomes" id="UP000033033">
    <property type="component" value="Chromosome"/>
</dbReference>
<dbReference type="SUPFAM" id="SSF69336">
    <property type="entry name" value="Alpha subunit of glutamate synthase, C-terminal domain"/>
    <property type="match status" value="1"/>
</dbReference>
<dbReference type="PANTHER" id="PTHR39673">
    <property type="entry name" value="TUNGSTEN FORMYLMETHANOFURAN DEHYDROGENASE, SUBUNIT C (FWDC)"/>
    <property type="match status" value="1"/>
</dbReference>
<gene>
    <name evidence="1" type="ORF">MSBRM_3216</name>
</gene>
<accession>A0A0E3QX89</accession>
<reference evidence="1 2" key="1">
    <citation type="submission" date="2014-07" db="EMBL/GenBank/DDBJ databases">
        <title>Methanogenic archaea and the global carbon cycle.</title>
        <authorList>
            <person name="Henriksen J.R."/>
            <person name="Luke J."/>
            <person name="Reinhart S."/>
            <person name="Benedict M.N."/>
            <person name="Youngblut N.D."/>
            <person name="Metcalf M.E."/>
            <person name="Whitaker R.J."/>
            <person name="Metcalf W.W."/>
        </authorList>
    </citation>
    <scope>NUCLEOTIDE SEQUENCE [LARGE SCALE GENOMIC DNA]</scope>
    <source>
        <strain evidence="1 2">MS</strain>
    </source>
</reference>
<proteinExistence type="predicted"/>
<dbReference type="AlphaFoldDB" id="A0A0E3QX89"/>
<dbReference type="PANTHER" id="PTHR39673:SF8">
    <property type="entry name" value="GLUTAMATE SYNTHASE ALPHA SUBUNIT C-TERMINAL DOMAIN-CONTAINING PROTEIN"/>
    <property type="match status" value="1"/>
</dbReference>
<dbReference type="InterPro" id="IPR036485">
    <property type="entry name" value="Glu_synth_asu_C_sf"/>
</dbReference>
<dbReference type="GeneID" id="24846548"/>
<dbReference type="STRING" id="1434108.MSBRM_3216"/>